<dbReference type="Proteomes" id="UP001362999">
    <property type="component" value="Unassembled WGS sequence"/>
</dbReference>
<evidence type="ECO:0000313" key="2">
    <source>
        <dbReference type="Proteomes" id="UP001362999"/>
    </source>
</evidence>
<evidence type="ECO:0000313" key="1">
    <source>
        <dbReference type="EMBL" id="KAK7063525.1"/>
    </source>
</evidence>
<accession>A0AAW0EFP9</accession>
<dbReference type="AlphaFoldDB" id="A0AAW0EFP9"/>
<proteinExistence type="predicted"/>
<comment type="caution">
    <text evidence="1">The sequence shown here is derived from an EMBL/GenBank/DDBJ whole genome shotgun (WGS) entry which is preliminary data.</text>
</comment>
<name>A0AAW0EFP9_9AGAR</name>
<dbReference type="EMBL" id="JAWWNJ010000001">
    <property type="protein sequence ID" value="KAK7063525.1"/>
    <property type="molecule type" value="Genomic_DNA"/>
</dbReference>
<gene>
    <name evidence="1" type="ORF">R3P38DRAFT_3249137</name>
</gene>
<protein>
    <submittedName>
        <fullName evidence="1">F-box domain-containing protein</fullName>
    </submittedName>
</protein>
<keyword evidence="2" id="KW-1185">Reference proteome</keyword>
<dbReference type="Gene3D" id="1.20.1280.50">
    <property type="match status" value="1"/>
</dbReference>
<sequence>MDTTNQKDNLTFPTNSWLRVRLAEIDTQLGQLQSAQLESDKHEVKRLEVERNAVAEVLNSIVYPILSLPVEITSDIFYHHLNQQAPRDELPLVDLDKATIVGPLVLSHVCSTWRSIAIDMPSLWCRLRETSSVADRRKLLEYWLPRTRGNMLYLDIASDPTQTARLFPTVAQYSHCWRTFGCSLQFPVPFPIDTVYGRIPLLQALEICGELATRSSEVTHITAFSDAPELRKVELRRFQPRWISLPWAQLTNLALCVVSFAQATETLRLTPNLEELTVDLFNPFAHPPPPSSYVIFGQTWEFFPYVTLPGLQTLDITSRITEEDDDKVLITFLDRSQCTLESISFFCFYRGPISALESITMRNVSKISIRPVYWSLGRLEQFLLRIASDPTFLPNLQSLEISPSIDMTDIPYAKVAAMLSARWYGRGNAAKLRFFRMICMNGSADPLRHASMNPELRGLMDDGLEISIEY</sequence>
<reference evidence="1 2" key="1">
    <citation type="journal article" date="2024" name="J Genomics">
        <title>Draft genome sequencing and assembly of Favolaschia claudopus CIRM-BRFM 2984 isolated from oak limbs.</title>
        <authorList>
            <person name="Navarro D."/>
            <person name="Drula E."/>
            <person name="Chaduli D."/>
            <person name="Cazenave R."/>
            <person name="Ahrendt S."/>
            <person name="Wang J."/>
            <person name="Lipzen A."/>
            <person name="Daum C."/>
            <person name="Barry K."/>
            <person name="Grigoriev I.V."/>
            <person name="Favel A."/>
            <person name="Rosso M.N."/>
            <person name="Martin F."/>
        </authorList>
    </citation>
    <scope>NUCLEOTIDE SEQUENCE [LARGE SCALE GENOMIC DNA]</scope>
    <source>
        <strain evidence="1 2">CIRM-BRFM 2984</strain>
    </source>
</reference>
<organism evidence="1 2">
    <name type="scientific">Favolaschia claudopus</name>
    <dbReference type="NCBI Taxonomy" id="2862362"/>
    <lineage>
        <taxon>Eukaryota</taxon>
        <taxon>Fungi</taxon>
        <taxon>Dikarya</taxon>
        <taxon>Basidiomycota</taxon>
        <taxon>Agaricomycotina</taxon>
        <taxon>Agaricomycetes</taxon>
        <taxon>Agaricomycetidae</taxon>
        <taxon>Agaricales</taxon>
        <taxon>Marasmiineae</taxon>
        <taxon>Mycenaceae</taxon>
        <taxon>Favolaschia</taxon>
    </lineage>
</organism>